<dbReference type="PANTHER" id="PTHR13254">
    <property type="entry name" value="GOLGI AUTOANTIGEN, GOLGIN SUBFAMILY A, 7"/>
    <property type="match status" value="1"/>
</dbReference>
<organism evidence="9 10">
    <name type="scientific">Tuber magnatum</name>
    <name type="common">white Piedmont truffle</name>
    <dbReference type="NCBI Taxonomy" id="42249"/>
    <lineage>
        <taxon>Eukaryota</taxon>
        <taxon>Fungi</taxon>
        <taxon>Dikarya</taxon>
        <taxon>Ascomycota</taxon>
        <taxon>Pezizomycotina</taxon>
        <taxon>Pezizomycetes</taxon>
        <taxon>Pezizales</taxon>
        <taxon>Tuberaceae</taxon>
        <taxon>Tuber</taxon>
    </lineage>
</organism>
<dbReference type="InterPro" id="IPR019383">
    <property type="entry name" value="Golgin_A_7/ERF4"/>
</dbReference>
<evidence type="ECO:0000256" key="4">
    <source>
        <dbReference type="ARBA" id="ARBA00018463"/>
    </source>
</evidence>
<feature type="region of interest" description="Disordered" evidence="7">
    <location>
        <begin position="1"/>
        <end position="55"/>
    </location>
</feature>
<feature type="domain" description="Golgin subfamily A member 7/ERF4" evidence="8">
    <location>
        <begin position="78"/>
        <end position="195"/>
    </location>
</feature>
<accession>A0A317SXE4</accession>
<dbReference type="GO" id="GO:0005789">
    <property type="term" value="C:endoplasmic reticulum membrane"/>
    <property type="evidence" value="ECO:0007669"/>
    <property type="project" value="UniProtKB-SubCell"/>
</dbReference>
<keyword evidence="6" id="KW-0472">Membrane</keyword>
<keyword evidence="10" id="KW-1185">Reference proteome</keyword>
<dbReference type="Pfam" id="PF10256">
    <property type="entry name" value="Erf4"/>
    <property type="match status" value="1"/>
</dbReference>
<dbReference type="InterPro" id="IPR051371">
    <property type="entry name" value="Ras_palmitoyltransferase"/>
</dbReference>
<proteinExistence type="inferred from homology"/>
<name>A0A317SXE4_9PEZI</name>
<evidence type="ECO:0000313" key="9">
    <source>
        <dbReference type="EMBL" id="PWW78076.1"/>
    </source>
</evidence>
<reference evidence="9 10" key="1">
    <citation type="submission" date="2018-03" db="EMBL/GenBank/DDBJ databases">
        <title>Genomes of Pezizomycetes fungi and the evolution of truffles.</title>
        <authorList>
            <person name="Murat C."/>
            <person name="Payen T."/>
            <person name="Noel B."/>
            <person name="Kuo A."/>
            <person name="Martin F.M."/>
        </authorList>
    </citation>
    <scope>NUCLEOTIDE SEQUENCE [LARGE SCALE GENOMIC DNA]</scope>
    <source>
        <strain evidence="9">091103-1</strain>
    </source>
</reference>
<dbReference type="STRING" id="42249.A0A317SXE4"/>
<evidence type="ECO:0000256" key="5">
    <source>
        <dbReference type="ARBA" id="ARBA00022824"/>
    </source>
</evidence>
<dbReference type="OrthoDB" id="5377273at2759"/>
<evidence type="ECO:0000256" key="6">
    <source>
        <dbReference type="ARBA" id="ARBA00023136"/>
    </source>
</evidence>
<feature type="compositionally biased region" description="Polar residues" evidence="7">
    <location>
        <begin position="42"/>
        <end position="53"/>
    </location>
</feature>
<comment type="subcellular location">
    <subcellularLocation>
        <location evidence="1">Endoplasmic reticulum membrane</location>
        <topology evidence="1">Peripheral membrane protein</topology>
    </subcellularLocation>
</comment>
<evidence type="ECO:0000256" key="7">
    <source>
        <dbReference type="SAM" id="MobiDB-lite"/>
    </source>
</evidence>
<feature type="region of interest" description="Disordered" evidence="7">
    <location>
        <begin position="202"/>
        <end position="260"/>
    </location>
</feature>
<feature type="compositionally biased region" description="Basic residues" evidence="7">
    <location>
        <begin position="1"/>
        <end position="10"/>
    </location>
</feature>
<evidence type="ECO:0000256" key="2">
    <source>
        <dbReference type="ARBA" id="ARBA00007732"/>
    </source>
</evidence>
<feature type="compositionally biased region" description="Polar residues" evidence="7">
    <location>
        <begin position="249"/>
        <end position="260"/>
    </location>
</feature>
<dbReference type="EMBL" id="PYWC01000017">
    <property type="protein sequence ID" value="PWW78076.1"/>
    <property type="molecule type" value="Genomic_DNA"/>
</dbReference>
<sequence length="260" mass="29551">MRNHRARHHALQQGQQPEGGVPRSAPNRHSGLPAIGDEESRPQTPVSVTSEWNGSHPCFPHRNPYVPTNSPLYESTRIIRIQRDFMINGDLSPAYSNTFPDILEPYVSEERFRTVIARVNRELAVAFDPWNLWNWLDAMLGLFTLWVLEDIVDTYIKRKLRVVEAFLQQQNEELEKAGSQAVFVPLRRTGYMNLDVQIPDPIPPSDEGDQFPPDPDHKFNIAPSDAGSAVPTIEVNEHISSPPPRPTILQYTATDHYSSR</sequence>
<evidence type="ECO:0000259" key="8">
    <source>
        <dbReference type="Pfam" id="PF10256"/>
    </source>
</evidence>
<protein>
    <recommendedName>
        <fullName evidence="4">Ras modification protein ERF4</fullName>
    </recommendedName>
</protein>
<evidence type="ECO:0000256" key="3">
    <source>
        <dbReference type="ARBA" id="ARBA00011396"/>
    </source>
</evidence>
<comment type="subunit">
    <text evidence="3">Interacts with ERF2.</text>
</comment>
<comment type="similarity">
    <text evidence="2">Belongs to the ERF4 family.</text>
</comment>
<keyword evidence="5" id="KW-0256">Endoplasmic reticulum</keyword>
<comment type="caution">
    <text evidence="9">The sequence shown here is derived from an EMBL/GenBank/DDBJ whole genome shotgun (WGS) entry which is preliminary data.</text>
</comment>
<dbReference type="GO" id="GO:0031211">
    <property type="term" value="C:endoplasmic reticulum palmitoyltransferase complex"/>
    <property type="evidence" value="ECO:0007669"/>
    <property type="project" value="TreeGrafter"/>
</dbReference>
<dbReference type="AlphaFoldDB" id="A0A317SXE4"/>
<evidence type="ECO:0000256" key="1">
    <source>
        <dbReference type="ARBA" id="ARBA00004406"/>
    </source>
</evidence>
<gene>
    <name evidence="9" type="ORF">C7212DRAFT_278183</name>
</gene>
<evidence type="ECO:0000313" key="10">
    <source>
        <dbReference type="Proteomes" id="UP000246991"/>
    </source>
</evidence>
<dbReference type="GO" id="GO:0006612">
    <property type="term" value="P:protein targeting to membrane"/>
    <property type="evidence" value="ECO:0007669"/>
    <property type="project" value="TreeGrafter"/>
</dbReference>
<dbReference type="PANTHER" id="PTHR13254:SF0">
    <property type="entry name" value="GOLGIN SUBFAMILY A MEMBER 7_ERF4 DOMAIN-CONTAINING PROTEIN"/>
    <property type="match status" value="1"/>
</dbReference>
<dbReference type="Proteomes" id="UP000246991">
    <property type="component" value="Unassembled WGS sequence"/>
</dbReference>